<accession>A0A146K170</accession>
<gene>
    <name evidence="2" type="ORF">TPC1_20048</name>
</gene>
<dbReference type="Pfam" id="PF03643">
    <property type="entry name" value="Vps26"/>
    <property type="match status" value="1"/>
</dbReference>
<name>A0A146K170_9EUKA</name>
<dbReference type="InterPro" id="IPR014752">
    <property type="entry name" value="Arrestin-like_C"/>
</dbReference>
<dbReference type="AlphaFoldDB" id="A0A146K170"/>
<dbReference type="GO" id="GO:0006886">
    <property type="term" value="P:intracellular protein transport"/>
    <property type="evidence" value="ECO:0007669"/>
    <property type="project" value="InterPro"/>
</dbReference>
<proteinExistence type="inferred from homology"/>
<dbReference type="InterPro" id="IPR028934">
    <property type="entry name" value="Vps26-related"/>
</dbReference>
<evidence type="ECO:0000313" key="2">
    <source>
        <dbReference type="EMBL" id="JAP90653.1"/>
    </source>
</evidence>
<evidence type="ECO:0000256" key="1">
    <source>
        <dbReference type="ARBA" id="ARBA00009100"/>
    </source>
</evidence>
<dbReference type="EMBL" id="GDID01005953">
    <property type="protein sequence ID" value="JAP90653.1"/>
    <property type="molecule type" value="Transcribed_RNA"/>
</dbReference>
<organism evidence="2">
    <name type="scientific">Trepomonas sp. PC1</name>
    <dbReference type="NCBI Taxonomy" id="1076344"/>
    <lineage>
        <taxon>Eukaryota</taxon>
        <taxon>Metamonada</taxon>
        <taxon>Diplomonadida</taxon>
        <taxon>Hexamitidae</taxon>
        <taxon>Hexamitinae</taxon>
        <taxon>Trepomonas</taxon>
    </lineage>
</organism>
<protein>
    <submittedName>
        <fullName evidence="2">Vacuolar protein sorting-associated protein 26 domain-containing protein</fullName>
    </submittedName>
</protein>
<dbReference type="Gene3D" id="2.60.40.640">
    <property type="match status" value="2"/>
</dbReference>
<comment type="similarity">
    <text evidence="1">Belongs to the VPS26 family.</text>
</comment>
<sequence length="273" mass="31348">MKKPNIQIQILTVGYSNQEPINYQDNMLFEIGAQISGQINIQPVKQNPFSCEQITIGVIGKMHGSKVQDAEFFNDTTELVKQFTYDQQNTSVQFQLTLELPASSHFNKKGSIDYYILVKTYFKQQVFTETKLPIQYKKTSLLIKKMQAPLCFLVNKPSYQLYLQSDQSIYNQNDVIQGTIHFLSQQNEITDLELKLFKFEQYNQQKEILTLATILLCDSLKSSQEIPFCLPLGAFQLPQTLSFGQIQIQTKLGLSYLVGDKKEEVAVEVVMRE</sequence>
<feature type="non-terminal residue" evidence="2">
    <location>
        <position position="1"/>
    </location>
</feature>
<reference evidence="2" key="1">
    <citation type="submission" date="2015-07" db="EMBL/GenBank/DDBJ databases">
        <title>Adaptation to a free-living lifestyle via gene acquisitions in the diplomonad Trepomonas sp. PC1.</title>
        <authorList>
            <person name="Xu F."/>
            <person name="Jerlstrom-Hultqvist J."/>
            <person name="Kolisko M."/>
            <person name="Simpson A.G.B."/>
            <person name="Roger A.J."/>
            <person name="Svard S.G."/>
            <person name="Andersson J.O."/>
        </authorList>
    </citation>
    <scope>NUCLEOTIDE SEQUENCE</scope>
    <source>
        <strain evidence="2">PC1</strain>
    </source>
</reference>